<feature type="compositionally biased region" description="Low complexity" evidence="1">
    <location>
        <begin position="78"/>
        <end position="97"/>
    </location>
</feature>
<organism evidence="3 4">
    <name type="scientific">Dyella ginsengisoli</name>
    <dbReference type="NCBI Taxonomy" id="363848"/>
    <lineage>
        <taxon>Bacteria</taxon>
        <taxon>Pseudomonadati</taxon>
        <taxon>Pseudomonadota</taxon>
        <taxon>Gammaproteobacteria</taxon>
        <taxon>Lysobacterales</taxon>
        <taxon>Rhodanobacteraceae</taxon>
        <taxon>Dyella</taxon>
    </lineage>
</organism>
<name>A0ABW8JPH9_9GAMM</name>
<evidence type="ECO:0000256" key="2">
    <source>
        <dbReference type="SAM" id="SignalP"/>
    </source>
</evidence>
<sequence>MSKTNRKRSASLGVRLSTATLAIAAMAPLPAALAPFGGVSAAHAQNNPCAPTPAKSAPANPCAPQKAGAANPCAPQKADAANPCAPQAARPANPCAPKAGKGKKNCDAPKNPCAPAPKCDEGGQG</sequence>
<proteinExistence type="predicted"/>
<comment type="caution">
    <text evidence="3">The sequence shown here is derived from an EMBL/GenBank/DDBJ whole genome shotgun (WGS) entry which is preliminary data.</text>
</comment>
<gene>
    <name evidence="3" type="ORF">ISP17_03575</name>
</gene>
<keyword evidence="4" id="KW-1185">Reference proteome</keyword>
<dbReference type="RefSeq" id="WP_404630142.1">
    <property type="nucleotide sequence ID" value="NZ_JADIKM010000001.1"/>
</dbReference>
<accession>A0ABW8JPH9</accession>
<keyword evidence="2" id="KW-0732">Signal</keyword>
<feature type="region of interest" description="Disordered" evidence="1">
    <location>
        <begin position="48"/>
        <end position="125"/>
    </location>
</feature>
<reference evidence="3 4" key="1">
    <citation type="submission" date="2020-10" db="EMBL/GenBank/DDBJ databases">
        <title>Phylogeny of dyella-like bacteria.</title>
        <authorList>
            <person name="Fu J."/>
        </authorList>
    </citation>
    <scope>NUCLEOTIDE SEQUENCE [LARGE SCALE GENOMIC DNA]</scope>
    <source>
        <strain evidence="3 4">Gsoil3046</strain>
    </source>
</reference>
<feature type="compositionally biased region" description="Low complexity" evidence="1">
    <location>
        <begin position="108"/>
        <end position="117"/>
    </location>
</feature>
<evidence type="ECO:0000313" key="4">
    <source>
        <dbReference type="Proteomes" id="UP001620460"/>
    </source>
</evidence>
<dbReference type="Proteomes" id="UP001620460">
    <property type="component" value="Unassembled WGS sequence"/>
</dbReference>
<feature type="chain" id="PRO_5047464249" evidence="2">
    <location>
        <begin position="45"/>
        <end position="125"/>
    </location>
</feature>
<protein>
    <submittedName>
        <fullName evidence="3">Uncharacterized protein</fullName>
    </submittedName>
</protein>
<evidence type="ECO:0000313" key="3">
    <source>
        <dbReference type="EMBL" id="MFK2903030.1"/>
    </source>
</evidence>
<evidence type="ECO:0000256" key="1">
    <source>
        <dbReference type="SAM" id="MobiDB-lite"/>
    </source>
</evidence>
<feature type="signal peptide" evidence="2">
    <location>
        <begin position="1"/>
        <end position="44"/>
    </location>
</feature>
<dbReference type="EMBL" id="JADIKM010000001">
    <property type="protein sequence ID" value="MFK2903030.1"/>
    <property type="molecule type" value="Genomic_DNA"/>
</dbReference>